<sequence>ITDLTFAYIVEEMRPLVTCEKPAFKRLIKGLCGLGDTTSLPDRRVMSNELNNKYTSYITMLTDLIAKQNFICTTADIWSCNNKSYLGMTGHFIDEHTYIRHSYILGCRRIKGSHTFLNIAEIMNDVTHTYNIPISKISHTVTDNASNFGKAFRTYSLKSIGVEFSNIGNDNWFADESICDDPNTGVEIDNSSTDFDTVDFSTLFLNSEDMEGDEICLPDHITCSAHTLSLIATVDVDKISDQSYKLTSKSAFNKLCSFWNLLSRSTVASDKVYDICGCKFPVPIVTRWNSLFDAVKKIIAHKETVKSSFTELKLEQLTKKNWVFLEEYCAVMEPLAISLDKLQAEKSCFLGYVAPTIISLRLLLIQQTNLIYCRHLALSIIKSLEKRFYFIFDLENIKGKPYIIASISHPRFKLSWIPGRYLTFCKNLFLSECNFMNSLTNSDSNFVENDSAGSDEEFYGILTQSKYSFDRSASDSVQLNLNSTNEVTVQALSYLDSKNKDLDMLNTFPIVKKVFFKYNTTLPSSAPVERLFSSGSQILTPRRNRLQDKTFEMLLCCRCLLLNERI</sequence>
<dbReference type="Pfam" id="PF05699">
    <property type="entry name" value="Dimer_Tnp_hAT"/>
    <property type="match status" value="1"/>
</dbReference>
<feature type="domain" description="HAT C-terminal dimerisation" evidence="1">
    <location>
        <begin position="506"/>
        <end position="558"/>
    </location>
</feature>
<dbReference type="PANTHER" id="PTHR47501:SF5">
    <property type="entry name" value="HAT C-TERMINAL DIMERISATION DOMAIN-CONTAINING PROTEIN"/>
    <property type="match status" value="1"/>
</dbReference>
<organism evidence="2 3">
    <name type="scientific">Aphis craccivora</name>
    <name type="common">Cowpea aphid</name>
    <dbReference type="NCBI Taxonomy" id="307492"/>
    <lineage>
        <taxon>Eukaryota</taxon>
        <taxon>Metazoa</taxon>
        <taxon>Ecdysozoa</taxon>
        <taxon>Arthropoda</taxon>
        <taxon>Hexapoda</taxon>
        <taxon>Insecta</taxon>
        <taxon>Pterygota</taxon>
        <taxon>Neoptera</taxon>
        <taxon>Paraneoptera</taxon>
        <taxon>Hemiptera</taxon>
        <taxon>Sternorrhyncha</taxon>
        <taxon>Aphidomorpha</taxon>
        <taxon>Aphidoidea</taxon>
        <taxon>Aphididae</taxon>
        <taxon>Aphidini</taxon>
        <taxon>Aphis</taxon>
        <taxon>Aphis</taxon>
    </lineage>
</organism>
<dbReference type="SUPFAM" id="SSF53098">
    <property type="entry name" value="Ribonuclease H-like"/>
    <property type="match status" value="1"/>
</dbReference>
<keyword evidence="3" id="KW-1185">Reference proteome</keyword>
<dbReference type="OrthoDB" id="6583146at2759"/>
<name>A0A6G0VNU5_APHCR</name>
<proteinExistence type="predicted"/>
<dbReference type="GO" id="GO:0046983">
    <property type="term" value="F:protein dimerization activity"/>
    <property type="evidence" value="ECO:0007669"/>
    <property type="project" value="InterPro"/>
</dbReference>
<evidence type="ECO:0000259" key="1">
    <source>
        <dbReference type="Pfam" id="PF05699"/>
    </source>
</evidence>
<reference evidence="2 3" key="1">
    <citation type="submission" date="2019-08" db="EMBL/GenBank/DDBJ databases">
        <title>Whole genome of Aphis craccivora.</title>
        <authorList>
            <person name="Voronova N.V."/>
            <person name="Shulinski R.S."/>
            <person name="Bandarenka Y.V."/>
            <person name="Zhorov D.G."/>
            <person name="Warner D."/>
        </authorList>
    </citation>
    <scope>NUCLEOTIDE SEQUENCE [LARGE SCALE GENOMIC DNA]</scope>
    <source>
        <strain evidence="2">180601</strain>
        <tissue evidence="2">Whole Body</tissue>
    </source>
</reference>
<comment type="caution">
    <text evidence="2">The sequence shown here is derived from an EMBL/GenBank/DDBJ whole genome shotgun (WGS) entry which is preliminary data.</text>
</comment>
<evidence type="ECO:0000313" key="3">
    <source>
        <dbReference type="Proteomes" id="UP000478052"/>
    </source>
</evidence>
<accession>A0A6G0VNU5</accession>
<gene>
    <name evidence="2" type="ORF">FWK35_00038915</name>
</gene>
<dbReference type="Proteomes" id="UP000478052">
    <property type="component" value="Unassembled WGS sequence"/>
</dbReference>
<dbReference type="AlphaFoldDB" id="A0A6G0VNU5"/>
<dbReference type="InterPro" id="IPR012337">
    <property type="entry name" value="RNaseH-like_sf"/>
</dbReference>
<dbReference type="PANTHER" id="PTHR47501">
    <property type="entry name" value="TRANSPOSASE-RELATED"/>
    <property type="match status" value="1"/>
</dbReference>
<protein>
    <recommendedName>
        <fullName evidence="1">HAT C-terminal dimerisation domain-containing protein</fullName>
    </recommendedName>
</protein>
<dbReference type="InterPro" id="IPR008906">
    <property type="entry name" value="HATC_C_dom"/>
</dbReference>
<dbReference type="EMBL" id="VUJU01015195">
    <property type="protein sequence ID" value="KAF0696179.1"/>
    <property type="molecule type" value="Genomic_DNA"/>
</dbReference>
<feature type="non-terminal residue" evidence="2">
    <location>
        <position position="1"/>
    </location>
</feature>
<evidence type="ECO:0000313" key="2">
    <source>
        <dbReference type="EMBL" id="KAF0696179.1"/>
    </source>
</evidence>